<feature type="transmembrane region" description="Helical" evidence="6">
    <location>
        <begin position="373"/>
        <end position="391"/>
    </location>
</feature>
<evidence type="ECO:0000256" key="2">
    <source>
        <dbReference type="ARBA" id="ARBA00022448"/>
    </source>
</evidence>
<dbReference type="PANTHER" id="PTHR23501:SF191">
    <property type="entry name" value="VACUOLAR BASIC AMINO ACID TRANSPORTER 4"/>
    <property type="match status" value="1"/>
</dbReference>
<organism evidence="7 8">
    <name type="scientific">Dendrothele bispora (strain CBS 962.96)</name>
    <dbReference type="NCBI Taxonomy" id="1314807"/>
    <lineage>
        <taxon>Eukaryota</taxon>
        <taxon>Fungi</taxon>
        <taxon>Dikarya</taxon>
        <taxon>Basidiomycota</taxon>
        <taxon>Agaricomycotina</taxon>
        <taxon>Agaricomycetes</taxon>
        <taxon>Agaricomycetidae</taxon>
        <taxon>Agaricales</taxon>
        <taxon>Agaricales incertae sedis</taxon>
        <taxon>Dendrothele</taxon>
    </lineage>
</organism>
<evidence type="ECO:0008006" key="9">
    <source>
        <dbReference type="Google" id="ProtNLM"/>
    </source>
</evidence>
<dbReference type="GO" id="GO:0022857">
    <property type="term" value="F:transmembrane transporter activity"/>
    <property type="evidence" value="ECO:0007669"/>
    <property type="project" value="TreeGrafter"/>
</dbReference>
<keyword evidence="8" id="KW-1185">Reference proteome</keyword>
<keyword evidence="4 6" id="KW-1133">Transmembrane helix</keyword>
<evidence type="ECO:0000256" key="4">
    <source>
        <dbReference type="ARBA" id="ARBA00022989"/>
    </source>
</evidence>
<evidence type="ECO:0000256" key="5">
    <source>
        <dbReference type="ARBA" id="ARBA00023136"/>
    </source>
</evidence>
<name>A0A4S8M7P8_DENBC</name>
<evidence type="ECO:0000313" key="8">
    <source>
        <dbReference type="Proteomes" id="UP000297245"/>
    </source>
</evidence>
<evidence type="ECO:0000256" key="6">
    <source>
        <dbReference type="SAM" id="Phobius"/>
    </source>
</evidence>
<feature type="transmembrane region" description="Helical" evidence="6">
    <location>
        <begin position="225"/>
        <end position="247"/>
    </location>
</feature>
<dbReference type="Proteomes" id="UP000297245">
    <property type="component" value="Unassembled WGS sequence"/>
</dbReference>
<keyword evidence="3 6" id="KW-0812">Transmembrane</keyword>
<evidence type="ECO:0000256" key="1">
    <source>
        <dbReference type="ARBA" id="ARBA00004127"/>
    </source>
</evidence>
<keyword evidence="5 6" id="KW-0472">Membrane</keyword>
<dbReference type="SUPFAM" id="SSF103473">
    <property type="entry name" value="MFS general substrate transporter"/>
    <property type="match status" value="1"/>
</dbReference>
<proteinExistence type="predicted"/>
<protein>
    <recommendedName>
        <fullName evidence="9">MFS general substrate transporter</fullName>
    </recommendedName>
</protein>
<dbReference type="PANTHER" id="PTHR23501">
    <property type="entry name" value="MAJOR FACILITATOR SUPERFAMILY"/>
    <property type="match status" value="1"/>
</dbReference>
<dbReference type="Gene3D" id="1.20.1720.10">
    <property type="entry name" value="Multidrug resistance protein D"/>
    <property type="match status" value="1"/>
</dbReference>
<dbReference type="GO" id="GO:0012505">
    <property type="term" value="C:endomembrane system"/>
    <property type="evidence" value="ECO:0007669"/>
    <property type="project" value="UniProtKB-SubCell"/>
</dbReference>
<dbReference type="GO" id="GO:0005886">
    <property type="term" value="C:plasma membrane"/>
    <property type="evidence" value="ECO:0007669"/>
    <property type="project" value="TreeGrafter"/>
</dbReference>
<dbReference type="InterPro" id="IPR036259">
    <property type="entry name" value="MFS_trans_sf"/>
</dbReference>
<dbReference type="OrthoDB" id="10021397at2759"/>
<comment type="subcellular location">
    <subcellularLocation>
        <location evidence="1">Endomembrane system</location>
        <topology evidence="1">Multi-pass membrane protein</topology>
    </subcellularLocation>
</comment>
<keyword evidence="2" id="KW-0813">Transport</keyword>
<feature type="transmembrane region" description="Helical" evidence="6">
    <location>
        <begin position="403"/>
        <end position="423"/>
    </location>
</feature>
<sequence length="464" mass="52336">MAKKYRKLILFAFTRHKFHPSLASKPHDHDRERFFRFRNGTGMYVRCILKRFIRFSIKTFRNEIFQKKKTFTEVTYIKPKASGDESREGYFICTGSFFGQGSVDEEIGYMMEEGWTKDHLRWWEELLFYAKASNVKLDAYTQNQTTMQSKYLERSPAATVLQGVALRDGKRPKADPSSGLTKFACRLTSANRITEEGVGGGGIIQPYPDYIWRHRYFGRETETKYTSMIGAVFGVTSVIGPLIGGVFSDRVSWCWAFWIGKPPPRKTLRQYVDEFDFLGLFLIMAALVGAAIVLLSAGCVNEIYSTIAYNTSTLVQDKDSDCPSPFYFHSRIWLLYGNILSDNVVVVRYPGKCCNYCGNRDDAILFRTGKYRGLIWGAYALMTLGFGSMIQLDESSNRAEKELYILVAAIGVGGLFQVPMIALQASMPVAQMATSTAAFGLVRMCSIAQVTYCGGKVVTIDGME</sequence>
<gene>
    <name evidence="7" type="ORF">K435DRAFT_795802</name>
</gene>
<feature type="transmembrane region" description="Helical" evidence="6">
    <location>
        <begin position="277"/>
        <end position="300"/>
    </location>
</feature>
<accession>A0A4S8M7P8</accession>
<reference evidence="7 8" key="1">
    <citation type="journal article" date="2019" name="Nat. Ecol. Evol.">
        <title>Megaphylogeny resolves global patterns of mushroom evolution.</title>
        <authorList>
            <person name="Varga T."/>
            <person name="Krizsan K."/>
            <person name="Foldi C."/>
            <person name="Dima B."/>
            <person name="Sanchez-Garcia M."/>
            <person name="Sanchez-Ramirez S."/>
            <person name="Szollosi G.J."/>
            <person name="Szarkandi J.G."/>
            <person name="Papp V."/>
            <person name="Albert L."/>
            <person name="Andreopoulos W."/>
            <person name="Angelini C."/>
            <person name="Antonin V."/>
            <person name="Barry K.W."/>
            <person name="Bougher N.L."/>
            <person name="Buchanan P."/>
            <person name="Buyck B."/>
            <person name="Bense V."/>
            <person name="Catcheside P."/>
            <person name="Chovatia M."/>
            <person name="Cooper J."/>
            <person name="Damon W."/>
            <person name="Desjardin D."/>
            <person name="Finy P."/>
            <person name="Geml J."/>
            <person name="Haridas S."/>
            <person name="Hughes K."/>
            <person name="Justo A."/>
            <person name="Karasinski D."/>
            <person name="Kautmanova I."/>
            <person name="Kiss B."/>
            <person name="Kocsube S."/>
            <person name="Kotiranta H."/>
            <person name="LaButti K.M."/>
            <person name="Lechner B.E."/>
            <person name="Liimatainen K."/>
            <person name="Lipzen A."/>
            <person name="Lukacs Z."/>
            <person name="Mihaltcheva S."/>
            <person name="Morgado L.N."/>
            <person name="Niskanen T."/>
            <person name="Noordeloos M.E."/>
            <person name="Ohm R.A."/>
            <person name="Ortiz-Santana B."/>
            <person name="Ovrebo C."/>
            <person name="Racz N."/>
            <person name="Riley R."/>
            <person name="Savchenko A."/>
            <person name="Shiryaev A."/>
            <person name="Soop K."/>
            <person name="Spirin V."/>
            <person name="Szebenyi C."/>
            <person name="Tomsovsky M."/>
            <person name="Tulloss R.E."/>
            <person name="Uehling J."/>
            <person name="Grigoriev I.V."/>
            <person name="Vagvolgyi C."/>
            <person name="Papp T."/>
            <person name="Martin F.M."/>
            <person name="Miettinen O."/>
            <person name="Hibbett D.S."/>
            <person name="Nagy L.G."/>
        </authorList>
    </citation>
    <scope>NUCLEOTIDE SEQUENCE [LARGE SCALE GENOMIC DNA]</scope>
    <source>
        <strain evidence="7 8">CBS 962.96</strain>
    </source>
</reference>
<evidence type="ECO:0000256" key="3">
    <source>
        <dbReference type="ARBA" id="ARBA00022692"/>
    </source>
</evidence>
<evidence type="ECO:0000313" key="7">
    <source>
        <dbReference type="EMBL" id="THU98342.1"/>
    </source>
</evidence>
<dbReference type="EMBL" id="ML179138">
    <property type="protein sequence ID" value="THU98342.1"/>
    <property type="molecule type" value="Genomic_DNA"/>
</dbReference>
<dbReference type="AlphaFoldDB" id="A0A4S8M7P8"/>